<dbReference type="PROSITE" id="PS50206">
    <property type="entry name" value="RHODANESE_3"/>
    <property type="match status" value="1"/>
</dbReference>
<name>A0A429XTA4_9RICK</name>
<accession>A0A429XTA4</accession>
<evidence type="ECO:0000256" key="1">
    <source>
        <dbReference type="HAMAP-Rule" id="MF_00469"/>
    </source>
</evidence>
<dbReference type="InterPro" id="IPR036873">
    <property type="entry name" value="Rhodanese-like_dom_sf"/>
</dbReference>
<comment type="similarity">
    <text evidence="1">Belongs to the TrhO family.</text>
</comment>
<gene>
    <name evidence="1" type="primary">trhO</name>
    <name evidence="3" type="ORF">EIC27_01215</name>
</gene>
<dbReference type="Gene3D" id="3.30.70.100">
    <property type="match status" value="1"/>
</dbReference>
<dbReference type="EMBL" id="RXFM01000010">
    <property type="protein sequence ID" value="RST70943.1"/>
    <property type="molecule type" value="Genomic_DNA"/>
</dbReference>
<comment type="function">
    <text evidence="1">Catalyzes oxygen-dependent 5-hydroxyuridine (ho5U) modification at position 34 in tRNAs.</text>
</comment>
<dbReference type="PANTHER" id="PTHR43268">
    <property type="entry name" value="THIOSULFATE SULFURTRANSFERASE/RHODANESE-LIKE DOMAIN-CONTAINING PROTEIN 2"/>
    <property type="match status" value="1"/>
</dbReference>
<organism evidence="3 4">
    <name type="scientific">Candidatus Aquarickettsia rohweri</name>
    <dbReference type="NCBI Taxonomy" id="2602574"/>
    <lineage>
        <taxon>Bacteria</taxon>
        <taxon>Pseudomonadati</taxon>
        <taxon>Pseudomonadota</taxon>
        <taxon>Alphaproteobacteria</taxon>
        <taxon>Rickettsiales</taxon>
        <taxon>Candidatus Midichloriaceae</taxon>
        <taxon>Candidatus Aquarickettsia</taxon>
    </lineage>
</organism>
<comment type="catalytic activity">
    <reaction evidence="1">
        <text>uridine(34) in tRNA + AH2 + O2 = 5-hydroxyuridine(34) in tRNA + A + H2O</text>
        <dbReference type="Rhea" id="RHEA:64224"/>
        <dbReference type="Rhea" id="RHEA-COMP:11727"/>
        <dbReference type="Rhea" id="RHEA-COMP:13381"/>
        <dbReference type="ChEBI" id="CHEBI:13193"/>
        <dbReference type="ChEBI" id="CHEBI:15377"/>
        <dbReference type="ChEBI" id="CHEBI:15379"/>
        <dbReference type="ChEBI" id="CHEBI:17499"/>
        <dbReference type="ChEBI" id="CHEBI:65315"/>
        <dbReference type="ChEBI" id="CHEBI:136877"/>
    </reaction>
</comment>
<dbReference type="InterPro" id="IPR020936">
    <property type="entry name" value="TrhO"/>
</dbReference>
<dbReference type="HAMAP" id="MF_00469">
    <property type="entry name" value="TrhO"/>
    <property type="match status" value="1"/>
</dbReference>
<dbReference type="OrthoDB" id="9778326at2"/>
<comment type="caution">
    <text evidence="3">The sequence shown here is derived from an EMBL/GenBank/DDBJ whole genome shotgun (WGS) entry which is preliminary data.</text>
</comment>
<keyword evidence="1" id="KW-0560">Oxidoreductase</keyword>
<dbReference type="GO" id="GO:0006400">
    <property type="term" value="P:tRNA modification"/>
    <property type="evidence" value="ECO:0007669"/>
    <property type="project" value="UniProtKB-UniRule"/>
</dbReference>
<dbReference type="Proteomes" id="UP000279470">
    <property type="component" value="Unassembled WGS sequence"/>
</dbReference>
<proteinExistence type="inferred from homology"/>
<dbReference type="Pfam" id="PF00581">
    <property type="entry name" value="Rhodanese"/>
    <property type="match status" value="1"/>
</dbReference>
<dbReference type="AlphaFoldDB" id="A0A429XTA4"/>
<keyword evidence="1" id="KW-0819">tRNA processing</keyword>
<reference evidence="4" key="1">
    <citation type="submission" date="2018-11" db="EMBL/GenBank/DDBJ databases">
        <title>Phylogenetic, genomic, and biogeographic characterization of a novel and ubiquitous marine invertebrate-associated Rickettsiales parasite, Candidatus Marinoinvertebrata rohwerii, gen. nov., sp. nov.</title>
        <authorList>
            <person name="Klinges J.G."/>
            <person name="Rosales S.M."/>
            <person name="Mcminds R."/>
            <person name="Shaver E.C."/>
            <person name="Shantz A."/>
            <person name="Peters E.C."/>
            <person name="Burkepile D.E."/>
            <person name="Silliman B.R."/>
            <person name="Vega Thurber R.L."/>
        </authorList>
    </citation>
    <scope>NUCLEOTIDE SEQUENCE [LARGE SCALE GENOMIC DNA]</scope>
    <source>
        <strain evidence="4">a_cerv_44</strain>
    </source>
</reference>
<dbReference type="Pfam" id="PF17773">
    <property type="entry name" value="UPF0176_N"/>
    <property type="match status" value="1"/>
</dbReference>
<dbReference type="CDD" id="cd01518">
    <property type="entry name" value="RHOD_YceA"/>
    <property type="match status" value="1"/>
</dbReference>
<dbReference type="SMART" id="SM00450">
    <property type="entry name" value="RHOD"/>
    <property type="match status" value="1"/>
</dbReference>
<dbReference type="PANTHER" id="PTHR43268:SF3">
    <property type="entry name" value="RHODANESE-LIKE DOMAIN-CONTAINING PROTEIN 7-RELATED"/>
    <property type="match status" value="1"/>
</dbReference>
<dbReference type="EC" id="1.14.-.-" evidence="1"/>
<keyword evidence="4" id="KW-1185">Reference proteome</keyword>
<evidence type="ECO:0000313" key="4">
    <source>
        <dbReference type="Proteomes" id="UP000279470"/>
    </source>
</evidence>
<dbReference type="InterPro" id="IPR040503">
    <property type="entry name" value="TRHO_N"/>
</dbReference>
<feature type="domain" description="Rhodanese" evidence="2">
    <location>
        <begin position="122"/>
        <end position="213"/>
    </location>
</feature>
<evidence type="ECO:0000313" key="3">
    <source>
        <dbReference type="EMBL" id="RST70943.1"/>
    </source>
</evidence>
<sequence>MLKYKITSFYKFVKIKNLQSLKAELLNFCNKHNIKGTIIIANEGINSTIAGDEILINNFCTFLQKHTFFKDTKFKISFSDIRPFKKMKVKIKKEIVTFNTNELDMSQKGTYLISKEWDQLIAKEDTIVIDTRNYYEYAMGTFKGAINPHIHHFTELADWLKGTLKEEDKKKNIAMFCTGGIRCEKSTAFLKQLGFEKVYHLKDGILKYLEDNKENPNSTWQGECFVFDDRVKYI</sequence>
<protein>
    <recommendedName>
        <fullName evidence="1">tRNA uridine(34) hydroxylase</fullName>
        <ecNumber evidence="1">1.14.-.-</ecNumber>
    </recommendedName>
    <alternativeName>
        <fullName evidence="1">tRNA hydroxylation protein O</fullName>
    </alternativeName>
</protein>
<dbReference type="SUPFAM" id="SSF52821">
    <property type="entry name" value="Rhodanese/Cell cycle control phosphatase"/>
    <property type="match status" value="1"/>
</dbReference>
<dbReference type="Gene3D" id="3.40.250.10">
    <property type="entry name" value="Rhodanese-like domain"/>
    <property type="match status" value="1"/>
</dbReference>
<evidence type="ECO:0000259" key="2">
    <source>
        <dbReference type="PROSITE" id="PS50206"/>
    </source>
</evidence>
<dbReference type="RefSeq" id="WP_126044341.1">
    <property type="nucleotide sequence ID" value="NZ_RXFM01000010.1"/>
</dbReference>
<dbReference type="InterPro" id="IPR001763">
    <property type="entry name" value="Rhodanese-like_dom"/>
</dbReference>
<dbReference type="GO" id="GO:0016705">
    <property type="term" value="F:oxidoreductase activity, acting on paired donors, with incorporation or reduction of molecular oxygen"/>
    <property type="evidence" value="ECO:0007669"/>
    <property type="project" value="UniProtKB-UniRule"/>
</dbReference>